<dbReference type="InterPro" id="IPR029787">
    <property type="entry name" value="Nucleotide_cyclase"/>
</dbReference>
<evidence type="ECO:0000313" key="3">
    <source>
        <dbReference type="EMBL" id="NOJ43367.1"/>
    </source>
</evidence>
<feature type="domain" description="Guanylate cyclase" evidence="2">
    <location>
        <begin position="27"/>
        <end position="137"/>
    </location>
</feature>
<name>A0A7Y4LYA0_9BRAD</name>
<organism evidence="3 4">
    <name type="scientific">Bradyrhizobium australiense</name>
    <dbReference type="NCBI Taxonomy" id="2721161"/>
    <lineage>
        <taxon>Bacteria</taxon>
        <taxon>Pseudomonadati</taxon>
        <taxon>Pseudomonadota</taxon>
        <taxon>Alphaproteobacteria</taxon>
        <taxon>Hyphomicrobiales</taxon>
        <taxon>Nitrobacteraceae</taxon>
        <taxon>Bradyrhizobium</taxon>
    </lineage>
</organism>
<dbReference type="AlphaFoldDB" id="A0A7Y4LYA0"/>
<sequence>MLRGRRLRSAPLEGVVTEQRIQRRLAAILAADVVGYSALMQRAEEATYAEFERLRRELIEPSLRSHEGRLIKTTGDGALAEFASPLAAMRCAVEIQDRLAPGSSPLRLRVGINLGDVIVGQDGELYGDGINIAVRLEGIADPGGILISEKVFSEVEGKLDVGFEDRGGQQLKNISRPVRAYAVCAGTHSVPTEGPGTAPPLPDKPSIAVLPFQNMSGDPEQDYFADGVVEDIITALSRFKSLFVIARNSSFTYKGKAVDIKQIGRELGVRYVLEGSVRKAANRVRIAAQLINASTGAHLWADRFDGVIEDIFELQDQVTTSVVGAITPTLERAEIGRAVLKPTNSLDAYDHYMRGISSAYQWTNEANNEALRHYYKAIELDPNFALAHALATCCYGWRKINRRVTDTAREIAETKRLAERATQLGQDDAQVLCWSGAALAFVVGEVDAGVALVDRALRLNPNLMDAWLSSGLVRLVLGEWNLAVEHFAHAIRLSPFDPLLFLMQGGTASGHFYAGRYDEAAVWSAKSIGENPNFSSAWRIAAGSNAFLGRQEQAQKAVAHLQQLEPALRIATITYAVPLHPSALARIKEGLRKAGLPE</sequence>
<gene>
    <name evidence="3" type="ORF">HCN58_28050</name>
</gene>
<dbReference type="GO" id="GO:0006171">
    <property type="term" value="P:cAMP biosynthetic process"/>
    <property type="evidence" value="ECO:0007669"/>
    <property type="project" value="TreeGrafter"/>
</dbReference>
<reference evidence="3 4" key="1">
    <citation type="submission" date="2020-03" db="EMBL/GenBank/DDBJ databases">
        <title>Bradyrhizobium diversity isolated from nodules of Indigofera sp.</title>
        <authorList>
            <person name="Klepa M."/>
            <person name="Helene L."/>
            <person name="Hungria M."/>
        </authorList>
    </citation>
    <scope>NUCLEOTIDE SEQUENCE [LARGE SCALE GENOMIC DNA]</scope>
    <source>
        <strain evidence="3 4">WSM 1791</strain>
    </source>
</reference>
<evidence type="ECO:0000256" key="1">
    <source>
        <dbReference type="PROSITE-ProRule" id="PRU00339"/>
    </source>
</evidence>
<evidence type="ECO:0000259" key="2">
    <source>
        <dbReference type="PROSITE" id="PS50125"/>
    </source>
</evidence>
<dbReference type="SMART" id="SM00044">
    <property type="entry name" value="CYCc"/>
    <property type="match status" value="1"/>
</dbReference>
<feature type="repeat" description="TPR" evidence="1">
    <location>
        <begin position="464"/>
        <end position="497"/>
    </location>
</feature>
<dbReference type="EMBL" id="JAAVLX010000010">
    <property type="protein sequence ID" value="NOJ43367.1"/>
    <property type="molecule type" value="Genomic_DNA"/>
</dbReference>
<dbReference type="Pfam" id="PF00211">
    <property type="entry name" value="Guanylate_cyc"/>
    <property type="match status" value="1"/>
</dbReference>
<dbReference type="PROSITE" id="PS50125">
    <property type="entry name" value="GUANYLATE_CYCLASE_2"/>
    <property type="match status" value="1"/>
</dbReference>
<keyword evidence="4" id="KW-1185">Reference proteome</keyword>
<dbReference type="Gene3D" id="3.30.70.1230">
    <property type="entry name" value="Nucleotide cyclase"/>
    <property type="match status" value="1"/>
</dbReference>
<dbReference type="InterPro" id="IPR011990">
    <property type="entry name" value="TPR-like_helical_dom_sf"/>
</dbReference>
<dbReference type="SUPFAM" id="SSF48452">
    <property type="entry name" value="TPR-like"/>
    <property type="match status" value="1"/>
</dbReference>
<dbReference type="InterPro" id="IPR019734">
    <property type="entry name" value="TPR_rpt"/>
</dbReference>
<protein>
    <submittedName>
        <fullName evidence="3">Adenylate/guanylate cyclase domain-containing protein</fullName>
    </submittedName>
</protein>
<dbReference type="Proteomes" id="UP000544122">
    <property type="component" value="Unassembled WGS sequence"/>
</dbReference>
<dbReference type="SUPFAM" id="SSF55073">
    <property type="entry name" value="Nucleotide cyclase"/>
    <property type="match status" value="1"/>
</dbReference>
<accession>A0A7Y4LYA0</accession>
<dbReference type="Gene3D" id="1.25.40.10">
    <property type="entry name" value="Tetratricopeptide repeat domain"/>
    <property type="match status" value="1"/>
</dbReference>
<dbReference type="InterPro" id="IPR001054">
    <property type="entry name" value="A/G_cyclase"/>
</dbReference>
<dbReference type="Gene3D" id="3.40.50.10070">
    <property type="entry name" value="TolB, N-terminal domain"/>
    <property type="match status" value="1"/>
</dbReference>
<dbReference type="PANTHER" id="PTHR43081:SF19">
    <property type="entry name" value="PH-SENSITIVE ADENYLATE CYCLASE RV1264"/>
    <property type="match status" value="1"/>
</dbReference>
<dbReference type="PANTHER" id="PTHR43081">
    <property type="entry name" value="ADENYLATE CYCLASE, TERMINAL-DIFFERENTIATION SPECIFIC-RELATED"/>
    <property type="match status" value="1"/>
</dbReference>
<dbReference type="PROSITE" id="PS50005">
    <property type="entry name" value="TPR"/>
    <property type="match status" value="1"/>
</dbReference>
<dbReference type="GO" id="GO:0004016">
    <property type="term" value="F:adenylate cyclase activity"/>
    <property type="evidence" value="ECO:0007669"/>
    <property type="project" value="UniProtKB-ARBA"/>
</dbReference>
<proteinExistence type="predicted"/>
<dbReference type="InterPro" id="IPR050697">
    <property type="entry name" value="Adenylyl/Guanylyl_Cyclase_3/4"/>
</dbReference>
<keyword evidence="1" id="KW-0802">TPR repeat</keyword>
<comment type="caution">
    <text evidence="3">The sequence shown here is derived from an EMBL/GenBank/DDBJ whole genome shotgun (WGS) entry which is preliminary data.</text>
</comment>
<evidence type="ECO:0000313" key="4">
    <source>
        <dbReference type="Proteomes" id="UP000544122"/>
    </source>
</evidence>
<dbReference type="CDD" id="cd07302">
    <property type="entry name" value="CHD"/>
    <property type="match status" value="1"/>
</dbReference>
<dbReference type="GO" id="GO:0035556">
    <property type="term" value="P:intracellular signal transduction"/>
    <property type="evidence" value="ECO:0007669"/>
    <property type="project" value="InterPro"/>
</dbReference>